<evidence type="ECO:0000256" key="1">
    <source>
        <dbReference type="SAM" id="MobiDB-lite"/>
    </source>
</evidence>
<organism evidence="2 3">
    <name type="scientific">Caulochytrium protostelioides</name>
    <dbReference type="NCBI Taxonomy" id="1555241"/>
    <lineage>
        <taxon>Eukaryota</taxon>
        <taxon>Fungi</taxon>
        <taxon>Fungi incertae sedis</taxon>
        <taxon>Chytridiomycota</taxon>
        <taxon>Chytridiomycota incertae sedis</taxon>
        <taxon>Chytridiomycetes</taxon>
        <taxon>Caulochytriales</taxon>
        <taxon>Caulochytriaceae</taxon>
        <taxon>Caulochytrium</taxon>
    </lineage>
</organism>
<dbReference type="AlphaFoldDB" id="A0A4P9WT35"/>
<name>A0A4P9WT35_9FUNG</name>
<dbReference type="Proteomes" id="UP000268535">
    <property type="component" value="Unassembled WGS sequence"/>
</dbReference>
<accession>A0A4P9WT35</accession>
<proteinExistence type="predicted"/>
<reference evidence="3" key="1">
    <citation type="journal article" date="2018" name="Nat. Microbiol.">
        <title>Leveraging single-cell genomics to expand the fungal tree of life.</title>
        <authorList>
            <person name="Ahrendt S.R."/>
            <person name="Quandt C.A."/>
            <person name="Ciobanu D."/>
            <person name="Clum A."/>
            <person name="Salamov A."/>
            <person name="Andreopoulos B."/>
            <person name="Cheng J.F."/>
            <person name="Woyke T."/>
            <person name="Pelin A."/>
            <person name="Henrissat B."/>
            <person name="Reynolds N.K."/>
            <person name="Benny G.L."/>
            <person name="Smith M.E."/>
            <person name="James T.Y."/>
            <person name="Grigoriev I.V."/>
        </authorList>
    </citation>
    <scope>NUCLEOTIDE SEQUENCE [LARGE SCALE GENOMIC DNA]</scope>
    <source>
        <strain evidence="3">ATCC 52028</strain>
    </source>
</reference>
<dbReference type="EMBL" id="ML011376">
    <property type="protein sequence ID" value="RKO95575.1"/>
    <property type="molecule type" value="Genomic_DNA"/>
</dbReference>
<evidence type="ECO:0000313" key="3">
    <source>
        <dbReference type="Proteomes" id="UP000268535"/>
    </source>
</evidence>
<feature type="region of interest" description="Disordered" evidence="1">
    <location>
        <begin position="76"/>
        <end position="109"/>
    </location>
</feature>
<evidence type="ECO:0000313" key="2">
    <source>
        <dbReference type="EMBL" id="RKO95575.1"/>
    </source>
</evidence>
<protein>
    <submittedName>
        <fullName evidence="2">Uncharacterized protein</fullName>
    </submittedName>
</protein>
<gene>
    <name evidence="2" type="ORF">CAUPRSCDRAFT_12728</name>
</gene>
<sequence length="109" mass="10885">MLQILSELALPTPSAAAGAAATGAPGSSATPPVVLVPYVNLSNPAHALRFARELGLVTPSGAAGVNAPTPATIAPLVASTVPERDPRQQDASAAGSGLEPRSSKRLRNQ</sequence>